<gene>
    <name evidence="14" type="ORF">CJN711_LOCUS11903</name>
    <name evidence="15" type="ORF">KQP761_LOCUS19215</name>
    <name evidence="16" type="ORF">MBJ925_LOCUS15662</name>
</gene>
<dbReference type="Proteomes" id="UP000663824">
    <property type="component" value="Unassembled WGS sequence"/>
</dbReference>
<evidence type="ECO:0000256" key="2">
    <source>
        <dbReference type="ARBA" id="ARBA00007277"/>
    </source>
</evidence>
<dbReference type="GO" id="GO:0004622">
    <property type="term" value="F:phosphatidylcholine lysophospholipase activity"/>
    <property type="evidence" value="ECO:0007669"/>
    <property type="project" value="TreeGrafter"/>
</dbReference>
<dbReference type="PANTHER" id="PTHR42758">
    <property type="entry name" value="PHOSPHATIDYLGLYCEROL PHOSPHOLIPASE C"/>
    <property type="match status" value="1"/>
</dbReference>
<reference evidence="16" key="1">
    <citation type="submission" date="2021-02" db="EMBL/GenBank/DDBJ databases">
        <authorList>
            <person name="Nowell W R."/>
        </authorList>
    </citation>
    <scope>NUCLEOTIDE SEQUENCE</scope>
</reference>
<evidence type="ECO:0000256" key="3">
    <source>
        <dbReference type="ARBA" id="ARBA00022692"/>
    </source>
</evidence>
<comment type="similarity">
    <text evidence="2">Belongs to the glycerophosphoryl diester phosphodiesterase family.</text>
</comment>
<evidence type="ECO:0000313" key="15">
    <source>
        <dbReference type="EMBL" id="CAF1571519.1"/>
    </source>
</evidence>
<dbReference type="GO" id="GO:0046475">
    <property type="term" value="P:glycerophospholipid catabolic process"/>
    <property type="evidence" value="ECO:0007669"/>
    <property type="project" value="TreeGrafter"/>
</dbReference>
<evidence type="ECO:0000259" key="13">
    <source>
        <dbReference type="PROSITE" id="PS51704"/>
    </source>
</evidence>
<comment type="caution">
    <text evidence="16">The sequence shown here is derived from an EMBL/GenBank/DDBJ whole genome shotgun (WGS) entry which is preliminary data.</text>
</comment>
<dbReference type="PANTHER" id="PTHR42758:SF2">
    <property type="entry name" value="PHOSPHATIDYLGLYCEROL PHOSPHOLIPASE C"/>
    <property type="match status" value="1"/>
</dbReference>
<evidence type="ECO:0000313" key="14">
    <source>
        <dbReference type="EMBL" id="CAF1198732.1"/>
    </source>
</evidence>
<dbReference type="EMBL" id="CAJNOV010005131">
    <property type="protein sequence ID" value="CAF1198732.1"/>
    <property type="molecule type" value="Genomic_DNA"/>
</dbReference>
<evidence type="ECO:0000256" key="10">
    <source>
        <dbReference type="ARBA" id="ARBA00047538"/>
    </source>
</evidence>
<dbReference type="SUPFAM" id="SSF51695">
    <property type="entry name" value="PLC-like phosphodiesterases"/>
    <property type="match status" value="1"/>
</dbReference>
<dbReference type="Gene3D" id="3.20.20.190">
    <property type="entry name" value="Phosphatidylinositol (PI) phosphodiesterase"/>
    <property type="match status" value="1"/>
</dbReference>
<dbReference type="Pfam" id="PF07813">
    <property type="entry name" value="LTXXQ"/>
    <property type="match status" value="1"/>
</dbReference>
<keyword evidence="7" id="KW-0472">Membrane</keyword>
<comment type="catalytic activity">
    <reaction evidence="12">
        <text>N,1-di-(9Z-octadecenoyl)-sn-glycero-3-phosphoethanolamine + H2O = N-(9Z-octadecenoyl) ethanolamine + 1-(9Z-octadecenoyl)-sn-glycero-3-phosphate + H(+)</text>
        <dbReference type="Rhea" id="RHEA:56460"/>
        <dbReference type="ChEBI" id="CHEBI:15377"/>
        <dbReference type="ChEBI" id="CHEBI:15378"/>
        <dbReference type="ChEBI" id="CHEBI:71466"/>
        <dbReference type="ChEBI" id="CHEBI:74544"/>
        <dbReference type="ChEBI" id="CHEBI:85222"/>
    </reaction>
    <physiologicalReaction direction="left-to-right" evidence="12">
        <dbReference type="Rhea" id="RHEA:56461"/>
    </physiologicalReaction>
</comment>
<dbReference type="InterPro" id="IPR012899">
    <property type="entry name" value="LTXXQ"/>
</dbReference>
<evidence type="ECO:0000256" key="8">
    <source>
        <dbReference type="ARBA" id="ARBA00036083"/>
    </source>
</evidence>
<proteinExistence type="inferred from homology"/>
<evidence type="ECO:0000256" key="11">
    <source>
        <dbReference type="ARBA" id="ARBA00048580"/>
    </source>
</evidence>
<dbReference type="OrthoDB" id="1058301at2759"/>
<dbReference type="Proteomes" id="UP000663834">
    <property type="component" value="Unassembled WGS sequence"/>
</dbReference>
<dbReference type="GO" id="GO:0008081">
    <property type="term" value="F:phosphoric diester hydrolase activity"/>
    <property type="evidence" value="ECO:0007669"/>
    <property type="project" value="InterPro"/>
</dbReference>
<comment type="catalytic activity">
    <reaction evidence="11">
        <text>1-O-(1Z-octadecenyl)-sn-glycero-3-phospho-N-hexadecanoyl-ethanolamine + H2O = 1-O-(1Z-octadecenyl)-sn-glycero-3-phosphate + N-hexadecanoylethanolamine + H(+)</text>
        <dbReference type="Rhea" id="RHEA:53184"/>
        <dbReference type="ChEBI" id="CHEBI:15377"/>
        <dbReference type="ChEBI" id="CHEBI:15378"/>
        <dbReference type="ChEBI" id="CHEBI:71464"/>
        <dbReference type="ChEBI" id="CHEBI:137009"/>
        <dbReference type="ChEBI" id="CHEBI:137017"/>
    </reaction>
    <physiologicalReaction direction="left-to-right" evidence="11">
        <dbReference type="Rhea" id="RHEA:53185"/>
    </physiologicalReaction>
</comment>
<dbReference type="Proteomes" id="UP000663855">
    <property type="component" value="Unassembled WGS sequence"/>
</dbReference>
<dbReference type="InterPro" id="IPR052271">
    <property type="entry name" value="GDPD-Related"/>
</dbReference>
<keyword evidence="5" id="KW-1133">Transmembrane helix</keyword>
<accession>A0A816QV50</accession>
<evidence type="ECO:0000256" key="7">
    <source>
        <dbReference type="ARBA" id="ARBA00023136"/>
    </source>
</evidence>
<sequence length="459" mass="52572">MSIFVVCTTLATVYAVTSYVFLRKPQWIHRIRRPAFIARNIGHRGGAGESIENSLLAFDKGLENGLEMLELDCHLTKDSQAVVHHDFTLNRTTGQFGFIRDVEYDKLPSINSNLQLYYDSSIIISNDNSNDTDLLRIPLLKDVFERYPTTPINIDIKENNDELIKQVSDLIKKYQREHITYWGSFSHKICRKLTAQNSCIVRFCSFQEAAGIVLAYWLGLLPFIRLTAGVFEVPLPGVVFRKSGENLGWKFKIIFYLAKRALNNKSMFAHLQRRGIPVYVWILNNEEEFEYAFKKIGVTVYINARVSLDFSHYYCRYDILHLEHLKMTHAKTDAIIDNWKTNAGLDLSAEQEQQFKAWFAGAAERFHARREAGKEVITQLFAAAESNDGTKAEELLGKLREGFRQLSVGREKALDEFDAILKPEQRARIVVYAVKQAKEAGRPVEQLIDSLFLDAGESN</sequence>
<protein>
    <recommendedName>
        <fullName evidence="13">GP-PDE domain-containing protein</fullName>
    </recommendedName>
</protein>
<dbReference type="EMBL" id="CAJNRE010007390">
    <property type="protein sequence ID" value="CAF2065096.1"/>
    <property type="molecule type" value="Genomic_DNA"/>
</dbReference>
<evidence type="ECO:0000256" key="6">
    <source>
        <dbReference type="ARBA" id="ARBA00023098"/>
    </source>
</evidence>
<comment type="catalytic activity">
    <reaction evidence="9">
        <text>N-(5Z,8Z,11Z,14Z-eicosatetraenoyl)-1-(9Z-octadecenoyl)-sn-glycero-3-phosphoethanolamine + H2O = N-(5Z,8Z,11Z,14Z-eicosatetraenoyl)-ethanolamine + 1-(9Z-octadecenoyl)-sn-glycero-3-phosphate + H(+)</text>
        <dbReference type="Rhea" id="RHEA:45544"/>
        <dbReference type="ChEBI" id="CHEBI:2700"/>
        <dbReference type="ChEBI" id="CHEBI:15377"/>
        <dbReference type="ChEBI" id="CHEBI:15378"/>
        <dbReference type="ChEBI" id="CHEBI:74544"/>
        <dbReference type="ChEBI" id="CHEBI:85223"/>
    </reaction>
    <physiologicalReaction direction="left-to-right" evidence="9">
        <dbReference type="Rhea" id="RHEA:45545"/>
    </physiologicalReaction>
</comment>
<evidence type="ECO:0000256" key="9">
    <source>
        <dbReference type="ARBA" id="ARBA00047392"/>
    </source>
</evidence>
<comment type="subcellular location">
    <subcellularLocation>
        <location evidence="1">Membrane</location>
    </subcellularLocation>
</comment>
<comment type="catalytic activity">
    <reaction evidence="10">
        <text>N-hexadecanoyl-1-(9Z-octadecenoyl)-sn-glycero-3-phosphoethanolamine + H2O = N-hexadecanoylethanolamine + 1-(9Z-octadecenoyl)-sn-glycero-3-phosphate + H(+)</text>
        <dbReference type="Rhea" id="RHEA:53168"/>
        <dbReference type="ChEBI" id="CHEBI:15377"/>
        <dbReference type="ChEBI" id="CHEBI:15378"/>
        <dbReference type="ChEBI" id="CHEBI:71464"/>
        <dbReference type="ChEBI" id="CHEBI:74544"/>
        <dbReference type="ChEBI" id="CHEBI:85217"/>
    </reaction>
    <physiologicalReaction direction="left-to-right" evidence="10">
        <dbReference type="Rhea" id="RHEA:53169"/>
    </physiologicalReaction>
</comment>
<keyword evidence="6" id="KW-0443">Lipid metabolism</keyword>
<dbReference type="CDD" id="cd09916">
    <property type="entry name" value="CpxP_like"/>
    <property type="match status" value="1"/>
</dbReference>
<dbReference type="AlphaFoldDB" id="A0A816QV50"/>
<organism evidence="16 17">
    <name type="scientific">Rotaria magnacalcarata</name>
    <dbReference type="NCBI Taxonomy" id="392030"/>
    <lineage>
        <taxon>Eukaryota</taxon>
        <taxon>Metazoa</taxon>
        <taxon>Spiralia</taxon>
        <taxon>Gnathifera</taxon>
        <taxon>Rotifera</taxon>
        <taxon>Eurotatoria</taxon>
        <taxon>Bdelloidea</taxon>
        <taxon>Philodinida</taxon>
        <taxon>Philodinidae</taxon>
        <taxon>Rotaria</taxon>
    </lineage>
</organism>
<evidence type="ECO:0000256" key="12">
    <source>
        <dbReference type="ARBA" id="ARBA00048947"/>
    </source>
</evidence>
<feature type="domain" description="GP-PDE" evidence="13">
    <location>
        <begin position="38"/>
        <end position="314"/>
    </location>
</feature>
<dbReference type="EMBL" id="CAJNOW010009872">
    <property type="protein sequence ID" value="CAF1571519.1"/>
    <property type="molecule type" value="Genomic_DNA"/>
</dbReference>
<dbReference type="InterPro" id="IPR030395">
    <property type="entry name" value="GP_PDE_dom"/>
</dbReference>
<evidence type="ECO:0000256" key="1">
    <source>
        <dbReference type="ARBA" id="ARBA00004370"/>
    </source>
</evidence>
<evidence type="ECO:0000256" key="5">
    <source>
        <dbReference type="ARBA" id="ARBA00022989"/>
    </source>
</evidence>
<comment type="catalytic activity">
    <reaction evidence="8">
        <text>1-O-hexadecyl-sn-glycero-3-phosphocholine + H2O = 1-O-hexadecyl-sn-glycero-3-phosphate + choline + H(+)</text>
        <dbReference type="Rhea" id="RHEA:41143"/>
        <dbReference type="ChEBI" id="CHEBI:15354"/>
        <dbReference type="ChEBI" id="CHEBI:15377"/>
        <dbReference type="ChEBI" id="CHEBI:15378"/>
        <dbReference type="ChEBI" id="CHEBI:64496"/>
        <dbReference type="ChEBI" id="CHEBI:77580"/>
    </reaction>
    <physiologicalReaction direction="left-to-right" evidence="8">
        <dbReference type="Rhea" id="RHEA:41144"/>
    </physiologicalReaction>
</comment>
<keyword evidence="3" id="KW-0812">Transmembrane</keyword>
<dbReference type="InterPro" id="IPR017946">
    <property type="entry name" value="PLC-like_Pdiesterase_TIM-brl"/>
</dbReference>
<keyword evidence="4" id="KW-0378">Hydrolase</keyword>
<evidence type="ECO:0000256" key="4">
    <source>
        <dbReference type="ARBA" id="ARBA00022801"/>
    </source>
</evidence>
<dbReference type="GO" id="GO:0005789">
    <property type="term" value="C:endoplasmic reticulum membrane"/>
    <property type="evidence" value="ECO:0007669"/>
    <property type="project" value="TreeGrafter"/>
</dbReference>
<evidence type="ECO:0000313" key="17">
    <source>
        <dbReference type="Proteomes" id="UP000663824"/>
    </source>
</evidence>
<dbReference type="PROSITE" id="PS50007">
    <property type="entry name" value="PIPLC_X_DOMAIN"/>
    <property type="match status" value="1"/>
</dbReference>
<evidence type="ECO:0000313" key="16">
    <source>
        <dbReference type="EMBL" id="CAF2065096.1"/>
    </source>
</evidence>
<dbReference type="PROSITE" id="PS51704">
    <property type="entry name" value="GP_PDE"/>
    <property type="match status" value="1"/>
</dbReference>
<name>A0A816QV50_9BILA</name>
<dbReference type="Gene3D" id="1.20.120.1490">
    <property type="match status" value="1"/>
</dbReference>
<dbReference type="Pfam" id="PF03009">
    <property type="entry name" value="GDPD"/>
    <property type="match status" value="1"/>
</dbReference>